<dbReference type="Pfam" id="PF00305">
    <property type="entry name" value="Lipoxygenase"/>
    <property type="match status" value="1"/>
</dbReference>
<evidence type="ECO:0000313" key="6">
    <source>
        <dbReference type="Proteomes" id="UP000261580"/>
    </source>
</evidence>
<dbReference type="STRING" id="32507.ENSNBRP00000016496"/>
<dbReference type="AlphaFoldDB" id="A0A3Q4H4A0"/>
<dbReference type="GO" id="GO:0016702">
    <property type="term" value="F:oxidoreductase activity, acting on single donors with incorporation of molecular oxygen, incorporation of two atoms of oxygen"/>
    <property type="evidence" value="ECO:0007669"/>
    <property type="project" value="InterPro"/>
</dbReference>
<reference evidence="5" key="2">
    <citation type="submission" date="2025-09" db="UniProtKB">
        <authorList>
            <consortium name="Ensembl"/>
        </authorList>
    </citation>
    <scope>IDENTIFICATION</scope>
</reference>
<dbReference type="InterPro" id="IPR000907">
    <property type="entry name" value="LipOase"/>
</dbReference>
<evidence type="ECO:0000256" key="3">
    <source>
        <dbReference type="ARBA" id="ARBA00023002"/>
    </source>
</evidence>
<dbReference type="GO" id="GO:0046872">
    <property type="term" value="F:metal ion binding"/>
    <property type="evidence" value="ECO:0007669"/>
    <property type="project" value="UniProtKB-KW"/>
</dbReference>
<dbReference type="GeneTree" id="ENSGT00940000156796"/>
<keyword evidence="2" id="KW-0223">Dioxygenase</keyword>
<feature type="domain" description="Lipoxygenase" evidence="4">
    <location>
        <begin position="1"/>
        <end position="127"/>
    </location>
</feature>
<dbReference type="InterPro" id="IPR036226">
    <property type="entry name" value="LipOase_C_sf"/>
</dbReference>
<dbReference type="PANTHER" id="PTHR11771">
    <property type="entry name" value="LIPOXYGENASE"/>
    <property type="match status" value="1"/>
</dbReference>
<evidence type="ECO:0000256" key="2">
    <source>
        <dbReference type="ARBA" id="ARBA00022964"/>
    </source>
</evidence>
<sequence length="127" mass="14126">MVIFTCSAQHAAVNSGQMPNTPISLQLPPPTTKGMTSEATMLATFPDVNVTVQGMATMWLLSEQSSDFVPLGQYPEDHFTEEIPCKILKNFQTELEDLSLFIKARNKRLEVPYTYMDPAEVENSVAI</sequence>
<dbReference type="InterPro" id="IPR013819">
    <property type="entry name" value="LipOase_C"/>
</dbReference>
<evidence type="ECO:0000313" key="5">
    <source>
        <dbReference type="Ensembl" id="ENSNBRP00000016496.1"/>
    </source>
</evidence>
<evidence type="ECO:0000259" key="4">
    <source>
        <dbReference type="PROSITE" id="PS51393"/>
    </source>
</evidence>
<proteinExistence type="predicted"/>
<protein>
    <recommendedName>
        <fullName evidence="4">Lipoxygenase domain-containing protein</fullName>
    </recommendedName>
</protein>
<dbReference type="Bgee" id="ENSNBRG00000012746">
    <property type="expression patterns" value="Expressed in testis"/>
</dbReference>
<keyword evidence="1" id="KW-0479">Metal-binding</keyword>
<name>A0A3Q4H4A0_NEOBR</name>
<dbReference type="PROSITE" id="PS51393">
    <property type="entry name" value="LIPOXYGENASE_3"/>
    <property type="match status" value="1"/>
</dbReference>
<reference evidence="5" key="1">
    <citation type="submission" date="2025-08" db="UniProtKB">
        <authorList>
            <consortium name="Ensembl"/>
        </authorList>
    </citation>
    <scope>IDENTIFICATION</scope>
</reference>
<evidence type="ECO:0000256" key="1">
    <source>
        <dbReference type="ARBA" id="ARBA00022723"/>
    </source>
</evidence>
<organism evidence="5 6">
    <name type="scientific">Neolamprologus brichardi</name>
    <name type="common">Fairy cichlid</name>
    <name type="synonym">Lamprologus brichardi</name>
    <dbReference type="NCBI Taxonomy" id="32507"/>
    <lineage>
        <taxon>Eukaryota</taxon>
        <taxon>Metazoa</taxon>
        <taxon>Chordata</taxon>
        <taxon>Craniata</taxon>
        <taxon>Vertebrata</taxon>
        <taxon>Euteleostomi</taxon>
        <taxon>Actinopterygii</taxon>
        <taxon>Neopterygii</taxon>
        <taxon>Teleostei</taxon>
        <taxon>Neoteleostei</taxon>
        <taxon>Acanthomorphata</taxon>
        <taxon>Ovalentaria</taxon>
        <taxon>Cichlomorphae</taxon>
        <taxon>Cichliformes</taxon>
        <taxon>Cichlidae</taxon>
        <taxon>African cichlids</taxon>
        <taxon>Pseudocrenilabrinae</taxon>
        <taxon>Lamprologini</taxon>
        <taxon>Neolamprologus</taxon>
    </lineage>
</organism>
<dbReference type="Gene3D" id="1.20.245.10">
    <property type="entry name" value="Lipoxygenase-1, Domain 5"/>
    <property type="match status" value="1"/>
</dbReference>
<keyword evidence="6" id="KW-1185">Reference proteome</keyword>
<keyword evidence="3" id="KW-0560">Oxidoreductase</keyword>
<dbReference type="Ensembl" id="ENSNBRT00000016937.1">
    <property type="protein sequence ID" value="ENSNBRP00000016496.1"/>
    <property type="gene ID" value="ENSNBRG00000012746.1"/>
</dbReference>
<dbReference type="SUPFAM" id="SSF48484">
    <property type="entry name" value="Lipoxigenase"/>
    <property type="match status" value="1"/>
</dbReference>
<dbReference type="OMA" id="KRECTEQ"/>
<dbReference type="Proteomes" id="UP000261580">
    <property type="component" value="Unassembled WGS sequence"/>
</dbReference>
<dbReference type="GO" id="GO:0034440">
    <property type="term" value="P:lipid oxidation"/>
    <property type="evidence" value="ECO:0007669"/>
    <property type="project" value="InterPro"/>
</dbReference>
<accession>A0A3Q4H4A0</accession>